<dbReference type="RefSeq" id="WP_208045407.1">
    <property type="nucleotide sequence ID" value="NZ_JAGDYL010000007.1"/>
</dbReference>
<name>A0A939LU91_9MICO</name>
<evidence type="ECO:0000313" key="4">
    <source>
        <dbReference type="Proteomes" id="UP000664398"/>
    </source>
</evidence>
<feature type="transmembrane region" description="Helical" evidence="2">
    <location>
        <begin position="204"/>
        <end position="223"/>
    </location>
</feature>
<keyword evidence="2" id="KW-0472">Membrane</keyword>
<feature type="region of interest" description="Disordered" evidence="1">
    <location>
        <begin position="331"/>
        <end position="390"/>
    </location>
</feature>
<feature type="compositionally biased region" description="Low complexity" evidence="1">
    <location>
        <begin position="349"/>
        <end position="377"/>
    </location>
</feature>
<keyword evidence="2" id="KW-1133">Transmembrane helix</keyword>
<accession>A0A939LU91</accession>
<feature type="transmembrane region" description="Helical" evidence="2">
    <location>
        <begin position="17"/>
        <end position="34"/>
    </location>
</feature>
<feature type="transmembrane region" description="Helical" evidence="2">
    <location>
        <begin position="55"/>
        <end position="77"/>
    </location>
</feature>
<keyword evidence="2" id="KW-0812">Transmembrane</keyword>
<sequence length="390" mass="41024">MEIPTWLFAALRTLNDLLPPVEIAITLGVVFFGLSRIRRGRIVSLPASGRRSRELTGIGIGGSLTVLVVATATSWIATLDPTQQMWLGWWLRPLPLLAAAGVIAVSWFALRREPLPAPGERAISPRRRWWAFAPLPALWLTTAAAGMLLFVSVWHSMMGVSAPAGANRYGIGPVIDPGAAGLPVYMPAPDDNGYIWGAGWPNHLATVLVMLVAATALVLVLSSDANRPVFARSTAPGVREERSITARLLVCIALGGVLLTLGAALAHIGFVGEMIVGIHNEGEEQEAVARFYVGTGYSDFAPLMHKGGYLVQGIGAALLLRLAVDTWRAREARNRDRARDPEEPAPGDAAGSAEPGNAAAGSVPSGSTPVGSGTDSDTVSGNGVASETVR</sequence>
<feature type="compositionally biased region" description="Basic and acidic residues" evidence="1">
    <location>
        <begin position="331"/>
        <end position="342"/>
    </location>
</feature>
<keyword evidence="4" id="KW-1185">Reference proteome</keyword>
<gene>
    <name evidence="3" type="ORF">J4H91_06300</name>
</gene>
<evidence type="ECO:0000256" key="1">
    <source>
        <dbReference type="SAM" id="MobiDB-lite"/>
    </source>
</evidence>
<evidence type="ECO:0000256" key="2">
    <source>
        <dbReference type="SAM" id="Phobius"/>
    </source>
</evidence>
<comment type="caution">
    <text evidence="3">The sequence shown here is derived from an EMBL/GenBank/DDBJ whole genome shotgun (WGS) entry which is preliminary data.</text>
</comment>
<proteinExistence type="predicted"/>
<feature type="transmembrane region" description="Helical" evidence="2">
    <location>
        <begin position="131"/>
        <end position="154"/>
    </location>
</feature>
<dbReference type="Proteomes" id="UP000664398">
    <property type="component" value="Unassembled WGS sequence"/>
</dbReference>
<organism evidence="3 4">
    <name type="scientific">Leucobacter ruminantium</name>
    <dbReference type="NCBI Taxonomy" id="1289170"/>
    <lineage>
        <taxon>Bacteria</taxon>
        <taxon>Bacillati</taxon>
        <taxon>Actinomycetota</taxon>
        <taxon>Actinomycetes</taxon>
        <taxon>Micrococcales</taxon>
        <taxon>Microbacteriaceae</taxon>
        <taxon>Leucobacter</taxon>
    </lineage>
</organism>
<evidence type="ECO:0000313" key="3">
    <source>
        <dbReference type="EMBL" id="MBO1804929.1"/>
    </source>
</evidence>
<feature type="compositionally biased region" description="Polar residues" evidence="1">
    <location>
        <begin position="378"/>
        <end position="390"/>
    </location>
</feature>
<feature type="transmembrane region" description="Helical" evidence="2">
    <location>
        <begin position="244"/>
        <end position="270"/>
    </location>
</feature>
<dbReference type="EMBL" id="JAGDYL010000007">
    <property type="protein sequence ID" value="MBO1804929.1"/>
    <property type="molecule type" value="Genomic_DNA"/>
</dbReference>
<feature type="transmembrane region" description="Helical" evidence="2">
    <location>
        <begin position="307"/>
        <end position="324"/>
    </location>
</feature>
<dbReference type="AlphaFoldDB" id="A0A939LU91"/>
<protein>
    <submittedName>
        <fullName evidence="3">Uncharacterized protein</fullName>
    </submittedName>
</protein>
<reference evidence="3" key="1">
    <citation type="submission" date="2021-03" db="EMBL/GenBank/DDBJ databases">
        <title>Leucobacter chromiisoli sp. nov., isolated from chromium-containing soil of chemical plant.</title>
        <authorList>
            <person name="Xu Z."/>
        </authorList>
    </citation>
    <scope>NUCLEOTIDE SEQUENCE</scope>
    <source>
        <strain evidence="3">A2</strain>
    </source>
</reference>
<feature type="transmembrane region" description="Helical" evidence="2">
    <location>
        <begin position="89"/>
        <end position="110"/>
    </location>
</feature>